<feature type="transmembrane region" description="Helical" evidence="7">
    <location>
        <begin position="214"/>
        <end position="236"/>
    </location>
</feature>
<gene>
    <name evidence="9" type="ORF">BDV96DRAFT_490454</name>
</gene>
<sequence>MPDNSNLPTVNKPETVLGTTITFLSIAFIAISLRLIVRLRERIWGWDDLFVFLAGVSTGIGAIITCLMPGTGMGRHIWTLSEAQIMGYFKYIWSTNVTYTSSTTFIKLAILFQYLRLFDMQHSLPRRITIGMIIFVACWGITFFLLALFSCTPIEKNWNWNMPGHCVAWGSKNGNELFASFIAHSSSNMLLDVLILVLPTPFLKSLRARGKTRVGLIALFVMGGIVACLSIARIVALAIRRAGTVPVFDPTYAAPAVYIFSVLEINIAILCASTPIFWPLVTSLAANKILVVNEIEVHTSRRSSQDTAERGTFVDIGENGGRTSRMSVMISGKESRLGRSGSKLHRNNNPSTSSSNKGIELGFRPSQDSSRGLQLKPSKSSFVSADAPRSASMDHYSDRFITDWAVPDFDKDSKGGNGRVETYTTTVERAEIPFDHLKALEK</sequence>
<dbReference type="InterPro" id="IPR049326">
    <property type="entry name" value="Rhodopsin_dom_fungi"/>
</dbReference>
<keyword evidence="3 7" id="KW-1133">Transmembrane helix</keyword>
<feature type="transmembrane region" description="Helical" evidence="7">
    <location>
        <begin position="127"/>
        <end position="149"/>
    </location>
</feature>
<dbReference type="InterPro" id="IPR052337">
    <property type="entry name" value="SAT4-like"/>
</dbReference>
<feature type="transmembrane region" description="Helical" evidence="7">
    <location>
        <begin position="16"/>
        <end position="37"/>
    </location>
</feature>
<reference evidence="9" key="1">
    <citation type="journal article" date="2020" name="Stud. Mycol.">
        <title>101 Dothideomycetes genomes: a test case for predicting lifestyles and emergence of pathogens.</title>
        <authorList>
            <person name="Haridas S."/>
            <person name="Albert R."/>
            <person name="Binder M."/>
            <person name="Bloem J."/>
            <person name="Labutti K."/>
            <person name="Salamov A."/>
            <person name="Andreopoulos B."/>
            <person name="Baker S."/>
            <person name="Barry K."/>
            <person name="Bills G."/>
            <person name="Bluhm B."/>
            <person name="Cannon C."/>
            <person name="Castanera R."/>
            <person name="Culley D."/>
            <person name="Daum C."/>
            <person name="Ezra D."/>
            <person name="Gonzalez J."/>
            <person name="Henrissat B."/>
            <person name="Kuo A."/>
            <person name="Liang C."/>
            <person name="Lipzen A."/>
            <person name="Lutzoni F."/>
            <person name="Magnuson J."/>
            <person name="Mondo S."/>
            <person name="Nolan M."/>
            <person name="Ohm R."/>
            <person name="Pangilinan J."/>
            <person name="Park H.-J."/>
            <person name="Ramirez L."/>
            <person name="Alfaro M."/>
            <person name="Sun H."/>
            <person name="Tritt A."/>
            <person name="Yoshinaga Y."/>
            <person name="Zwiers L.-H."/>
            <person name="Turgeon B."/>
            <person name="Goodwin S."/>
            <person name="Spatafora J."/>
            <person name="Crous P."/>
            <person name="Grigoriev I."/>
        </authorList>
    </citation>
    <scope>NUCLEOTIDE SEQUENCE</scope>
    <source>
        <strain evidence="9">CBS 627.86</strain>
    </source>
</reference>
<name>A0A6A5ZEZ2_9PLEO</name>
<keyword evidence="4 7" id="KW-0472">Membrane</keyword>
<feature type="compositionally biased region" description="Polar residues" evidence="6">
    <location>
        <begin position="347"/>
        <end position="357"/>
    </location>
</feature>
<evidence type="ECO:0000256" key="3">
    <source>
        <dbReference type="ARBA" id="ARBA00022989"/>
    </source>
</evidence>
<feature type="transmembrane region" description="Helical" evidence="7">
    <location>
        <begin position="256"/>
        <end position="278"/>
    </location>
</feature>
<evidence type="ECO:0000313" key="10">
    <source>
        <dbReference type="Proteomes" id="UP000799770"/>
    </source>
</evidence>
<proteinExistence type="inferred from homology"/>
<evidence type="ECO:0000256" key="2">
    <source>
        <dbReference type="ARBA" id="ARBA00022692"/>
    </source>
</evidence>
<evidence type="ECO:0000256" key="1">
    <source>
        <dbReference type="ARBA" id="ARBA00004141"/>
    </source>
</evidence>
<evidence type="ECO:0000259" key="8">
    <source>
        <dbReference type="Pfam" id="PF20684"/>
    </source>
</evidence>
<keyword evidence="10" id="KW-1185">Reference proteome</keyword>
<protein>
    <recommendedName>
        <fullName evidence="8">Rhodopsin domain-containing protein</fullName>
    </recommendedName>
</protein>
<feature type="region of interest" description="Disordered" evidence="6">
    <location>
        <begin position="301"/>
        <end position="389"/>
    </location>
</feature>
<evidence type="ECO:0000256" key="4">
    <source>
        <dbReference type="ARBA" id="ARBA00023136"/>
    </source>
</evidence>
<dbReference type="PANTHER" id="PTHR33048">
    <property type="entry name" value="PTH11-LIKE INTEGRAL MEMBRANE PROTEIN (AFU_ORTHOLOGUE AFUA_5G11245)"/>
    <property type="match status" value="1"/>
</dbReference>
<dbReference type="Proteomes" id="UP000799770">
    <property type="component" value="Unassembled WGS sequence"/>
</dbReference>
<feature type="domain" description="Rhodopsin" evidence="8">
    <location>
        <begin position="33"/>
        <end position="281"/>
    </location>
</feature>
<comment type="subcellular location">
    <subcellularLocation>
        <location evidence="1">Membrane</location>
        <topology evidence="1">Multi-pass membrane protein</topology>
    </subcellularLocation>
</comment>
<dbReference type="AlphaFoldDB" id="A0A6A5ZEZ2"/>
<evidence type="ECO:0000256" key="7">
    <source>
        <dbReference type="SAM" id="Phobius"/>
    </source>
</evidence>
<feature type="compositionally biased region" description="Polar residues" evidence="6">
    <location>
        <begin position="366"/>
        <end position="383"/>
    </location>
</feature>
<dbReference type="PANTHER" id="PTHR33048:SF47">
    <property type="entry name" value="INTEGRAL MEMBRANE PROTEIN-RELATED"/>
    <property type="match status" value="1"/>
</dbReference>
<dbReference type="GO" id="GO:0016020">
    <property type="term" value="C:membrane"/>
    <property type="evidence" value="ECO:0007669"/>
    <property type="project" value="UniProtKB-SubCell"/>
</dbReference>
<evidence type="ECO:0000256" key="5">
    <source>
        <dbReference type="ARBA" id="ARBA00038359"/>
    </source>
</evidence>
<keyword evidence="2 7" id="KW-0812">Transmembrane</keyword>
<accession>A0A6A5ZEZ2</accession>
<dbReference type="OrthoDB" id="61113at2759"/>
<evidence type="ECO:0000256" key="6">
    <source>
        <dbReference type="SAM" id="MobiDB-lite"/>
    </source>
</evidence>
<comment type="similarity">
    <text evidence="5">Belongs to the SAT4 family.</text>
</comment>
<dbReference type="Pfam" id="PF20684">
    <property type="entry name" value="Fung_rhodopsin"/>
    <property type="match status" value="1"/>
</dbReference>
<dbReference type="EMBL" id="ML977319">
    <property type="protein sequence ID" value="KAF2116991.1"/>
    <property type="molecule type" value="Genomic_DNA"/>
</dbReference>
<organism evidence="9 10">
    <name type="scientific">Lophiotrema nucula</name>
    <dbReference type="NCBI Taxonomy" id="690887"/>
    <lineage>
        <taxon>Eukaryota</taxon>
        <taxon>Fungi</taxon>
        <taxon>Dikarya</taxon>
        <taxon>Ascomycota</taxon>
        <taxon>Pezizomycotina</taxon>
        <taxon>Dothideomycetes</taxon>
        <taxon>Pleosporomycetidae</taxon>
        <taxon>Pleosporales</taxon>
        <taxon>Lophiotremataceae</taxon>
        <taxon>Lophiotrema</taxon>
    </lineage>
</organism>
<evidence type="ECO:0000313" key="9">
    <source>
        <dbReference type="EMBL" id="KAF2116991.1"/>
    </source>
</evidence>
<feature type="transmembrane region" description="Helical" evidence="7">
    <location>
        <begin position="49"/>
        <end position="71"/>
    </location>
</feature>